<evidence type="ECO:0000313" key="10">
    <source>
        <dbReference type="Proteomes" id="UP000515909"/>
    </source>
</evidence>
<keyword evidence="5 7" id="KW-1133">Transmembrane helix</keyword>
<dbReference type="Gene3D" id="1.10.3720.10">
    <property type="entry name" value="MetI-like"/>
    <property type="match status" value="1"/>
</dbReference>
<organism evidence="9 10">
    <name type="scientific">Caproicibacter fermentans</name>
    <dbReference type="NCBI Taxonomy" id="2576756"/>
    <lineage>
        <taxon>Bacteria</taxon>
        <taxon>Bacillati</taxon>
        <taxon>Bacillota</taxon>
        <taxon>Clostridia</taxon>
        <taxon>Eubacteriales</taxon>
        <taxon>Acutalibacteraceae</taxon>
        <taxon>Caproicibacter</taxon>
    </lineage>
</organism>
<feature type="transmembrane region" description="Helical" evidence="7">
    <location>
        <begin position="82"/>
        <end position="104"/>
    </location>
</feature>
<evidence type="ECO:0000259" key="8">
    <source>
        <dbReference type="PROSITE" id="PS50928"/>
    </source>
</evidence>
<evidence type="ECO:0000256" key="5">
    <source>
        <dbReference type="ARBA" id="ARBA00022989"/>
    </source>
</evidence>
<dbReference type="PROSITE" id="PS50928">
    <property type="entry name" value="ABC_TM1"/>
    <property type="match status" value="1"/>
</dbReference>
<dbReference type="SUPFAM" id="SSF161098">
    <property type="entry name" value="MetI-like"/>
    <property type="match status" value="1"/>
</dbReference>
<dbReference type="Proteomes" id="UP000515909">
    <property type="component" value="Chromosome"/>
</dbReference>
<evidence type="ECO:0000256" key="2">
    <source>
        <dbReference type="ARBA" id="ARBA00022448"/>
    </source>
</evidence>
<dbReference type="AlphaFoldDB" id="A0A7G8TFQ1"/>
<dbReference type="CDD" id="cd06261">
    <property type="entry name" value="TM_PBP2"/>
    <property type="match status" value="1"/>
</dbReference>
<evidence type="ECO:0000256" key="6">
    <source>
        <dbReference type="ARBA" id="ARBA00023136"/>
    </source>
</evidence>
<dbReference type="PANTHER" id="PTHR43005:SF1">
    <property type="entry name" value="SPERMIDINE_PUTRESCINE TRANSPORT SYSTEM PERMEASE PROTEIN"/>
    <property type="match status" value="1"/>
</dbReference>
<dbReference type="EMBL" id="CP060286">
    <property type="protein sequence ID" value="QNK42442.1"/>
    <property type="molecule type" value="Genomic_DNA"/>
</dbReference>
<dbReference type="KEGG" id="cfem:HCR03_09665"/>
<keyword evidence="4 7" id="KW-0812">Transmembrane</keyword>
<dbReference type="GO" id="GO:0055085">
    <property type="term" value="P:transmembrane transport"/>
    <property type="evidence" value="ECO:0007669"/>
    <property type="project" value="InterPro"/>
</dbReference>
<dbReference type="RefSeq" id="WP_187037920.1">
    <property type="nucleotide sequence ID" value="NZ_CP060286.1"/>
</dbReference>
<dbReference type="PANTHER" id="PTHR43005">
    <property type="entry name" value="BLR7065 PROTEIN"/>
    <property type="match status" value="1"/>
</dbReference>
<proteinExistence type="inferred from homology"/>
<feature type="transmembrane region" description="Helical" evidence="7">
    <location>
        <begin position="227"/>
        <end position="248"/>
    </location>
</feature>
<feature type="domain" description="ABC transmembrane type-1" evidence="8">
    <location>
        <begin position="78"/>
        <end position="292"/>
    </location>
</feature>
<gene>
    <name evidence="9" type="ORF">HCR03_09665</name>
</gene>
<name>A0A7G8TFQ1_9FIRM</name>
<dbReference type="GO" id="GO:0005886">
    <property type="term" value="C:plasma membrane"/>
    <property type="evidence" value="ECO:0007669"/>
    <property type="project" value="UniProtKB-SubCell"/>
</dbReference>
<accession>A0A7G8TFQ1</accession>
<evidence type="ECO:0000313" key="9">
    <source>
        <dbReference type="EMBL" id="QNK42442.1"/>
    </source>
</evidence>
<dbReference type="InterPro" id="IPR000515">
    <property type="entry name" value="MetI-like"/>
</dbReference>
<sequence length="302" mass="33835">MKSKFRLSEQQRGILNGYAFILPALIFMIALIGYPTIYNFIISFQDATAQAIASNSHQFIGFDNYRSIFSDSLLKQSFINTFLYTIGCLAFQFSIGFILALFFCKKFPLCKIIRGLVVISWMLPVTVTALIFKFMFSEGNGIINQILMNMHFIQQPVSWLTNGGTAMWSLIIANSWIGIPFNMLLLTTGLNNIPVDVMEAASIDGANGIQKFFRITIPLLKPTMMSVLVLGFVYTFKVFDLVFVMTSGGPVDSTQVLSTYSYKLSFSYFRFGEGAAAANILFLCLFVVALIYLKLVSDDEVM</sequence>
<feature type="transmembrane region" description="Helical" evidence="7">
    <location>
        <begin position="268"/>
        <end position="293"/>
    </location>
</feature>
<comment type="similarity">
    <text evidence="7">Belongs to the binding-protein-dependent transport system permease family.</text>
</comment>
<reference evidence="9 10" key="1">
    <citation type="submission" date="2020-08" db="EMBL/GenBank/DDBJ databases">
        <title>The isolate Caproiciproducens sp. 7D4C2 produces n-caproate at mildly acidic conditions from hexoses: genome and rBOX comparison with related strains and chain-elongating bacteria.</title>
        <authorList>
            <person name="Esquivel-Elizondo S."/>
            <person name="Bagci C."/>
            <person name="Temovska M."/>
            <person name="Jeon B.S."/>
            <person name="Bessarab I."/>
            <person name="Williams R.B.H."/>
            <person name="Huson D.H."/>
            <person name="Angenent L.T."/>
        </authorList>
    </citation>
    <scope>NUCLEOTIDE SEQUENCE [LARGE SCALE GENOMIC DNA]</scope>
    <source>
        <strain evidence="9 10">7D4C2</strain>
    </source>
</reference>
<evidence type="ECO:0000256" key="4">
    <source>
        <dbReference type="ARBA" id="ARBA00022692"/>
    </source>
</evidence>
<evidence type="ECO:0000256" key="7">
    <source>
        <dbReference type="RuleBase" id="RU363032"/>
    </source>
</evidence>
<evidence type="ECO:0000256" key="1">
    <source>
        <dbReference type="ARBA" id="ARBA00004651"/>
    </source>
</evidence>
<protein>
    <submittedName>
        <fullName evidence="9">Sugar ABC transporter permease</fullName>
    </submittedName>
</protein>
<feature type="transmembrane region" description="Helical" evidence="7">
    <location>
        <begin position="12"/>
        <end position="34"/>
    </location>
</feature>
<keyword evidence="3" id="KW-1003">Cell membrane</keyword>
<feature type="transmembrane region" description="Helical" evidence="7">
    <location>
        <begin position="156"/>
        <end position="177"/>
    </location>
</feature>
<keyword evidence="6 7" id="KW-0472">Membrane</keyword>
<evidence type="ECO:0000256" key="3">
    <source>
        <dbReference type="ARBA" id="ARBA00022475"/>
    </source>
</evidence>
<keyword evidence="2 7" id="KW-0813">Transport</keyword>
<comment type="subcellular location">
    <subcellularLocation>
        <location evidence="1 7">Cell membrane</location>
        <topology evidence="1 7">Multi-pass membrane protein</topology>
    </subcellularLocation>
</comment>
<dbReference type="Pfam" id="PF00528">
    <property type="entry name" value="BPD_transp_1"/>
    <property type="match status" value="1"/>
</dbReference>
<dbReference type="InterPro" id="IPR035906">
    <property type="entry name" value="MetI-like_sf"/>
</dbReference>
<feature type="transmembrane region" description="Helical" evidence="7">
    <location>
        <begin position="116"/>
        <end position="136"/>
    </location>
</feature>